<protein>
    <recommendedName>
        <fullName evidence="3">Chemotaxis protein CheA</fullName>
        <ecNumber evidence="2">2.7.13.3</ecNumber>
    </recommendedName>
</protein>
<dbReference type="GO" id="GO:0005524">
    <property type="term" value="F:ATP binding"/>
    <property type="evidence" value="ECO:0007669"/>
    <property type="project" value="UniProtKB-KW"/>
</dbReference>
<dbReference type="Proteomes" id="UP000018680">
    <property type="component" value="Chromosome"/>
</dbReference>
<accession>V5WL15</accession>
<evidence type="ECO:0000256" key="7">
    <source>
        <dbReference type="ARBA" id="ARBA00022741"/>
    </source>
</evidence>
<evidence type="ECO:0000256" key="5">
    <source>
        <dbReference type="ARBA" id="ARBA00022553"/>
    </source>
</evidence>
<dbReference type="InterPro" id="IPR003594">
    <property type="entry name" value="HATPase_dom"/>
</dbReference>
<dbReference type="GO" id="GO:0000155">
    <property type="term" value="F:phosphorelay sensor kinase activity"/>
    <property type="evidence" value="ECO:0007669"/>
    <property type="project" value="InterPro"/>
</dbReference>
<dbReference type="FunFam" id="3.30.565.10:FF:000016">
    <property type="entry name" value="Chemotaxis protein CheA, putative"/>
    <property type="match status" value="1"/>
</dbReference>
<dbReference type="SMART" id="SM00387">
    <property type="entry name" value="HATPase_c"/>
    <property type="match status" value="1"/>
</dbReference>
<evidence type="ECO:0000256" key="11">
    <source>
        <dbReference type="ARBA" id="ARBA00035100"/>
    </source>
</evidence>
<dbReference type="InterPro" id="IPR004105">
    <property type="entry name" value="CheA-like_dim"/>
</dbReference>
<evidence type="ECO:0000256" key="8">
    <source>
        <dbReference type="ARBA" id="ARBA00022777"/>
    </source>
</evidence>
<dbReference type="eggNOG" id="COG0643">
    <property type="taxonomic scope" value="Bacteria"/>
</dbReference>
<evidence type="ECO:0000256" key="2">
    <source>
        <dbReference type="ARBA" id="ARBA00012438"/>
    </source>
</evidence>
<dbReference type="Gene3D" id="3.30.565.10">
    <property type="entry name" value="Histidine kinase-like ATPase, C-terminal domain"/>
    <property type="match status" value="1"/>
</dbReference>
<dbReference type="InterPro" id="IPR051315">
    <property type="entry name" value="Bact_Chemotaxis_CheA"/>
</dbReference>
<dbReference type="InterPro" id="IPR005467">
    <property type="entry name" value="His_kinase_dom"/>
</dbReference>
<keyword evidence="6" id="KW-0808">Transferase</keyword>
<feature type="domain" description="Histidine kinase" evidence="14">
    <location>
        <begin position="574"/>
        <end position="775"/>
    </location>
</feature>
<dbReference type="InterPro" id="IPR036890">
    <property type="entry name" value="HATPase_C_sf"/>
</dbReference>
<dbReference type="PANTHER" id="PTHR43395:SF10">
    <property type="entry name" value="CHEMOTAXIS PROTEIN CHEA"/>
    <property type="match status" value="1"/>
</dbReference>
<dbReference type="KEGG" id="slr:L21SP2_2534"/>
<dbReference type="Pfam" id="PF02518">
    <property type="entry name" value="HATPase_c"/>
    <property type="match status" value="1"/>
</dbReference>
<feature type="modified residue" description="Phosphohistidine" evidence="12">
    <location>
        <position position="347"/>
    </location>
</feature>
<dbReference type="InterPro" id="IPR004358">
    <property type="entry name" value="Sig_transdc_His_kin-like_C"/>
</dbReference>
<feature type="compositionally biased region" description="Basic and acidic residues" evidence="13">
    <location>
        <begin position="428"/>
        <end position="439"/>
    </location>
</feature>
<dbReference type="CDD" id="cd16916">
    <property type="entry name" value="HATPase_CheA-like"/>
    <property type="match status" value="1"/>
</dbReference>
<evidence type="ECO:0000313" key="17">
    <source>
        <dbReference type="EMBL" id="AHC15886.1"/>
    </source>
</evidence>
<keyword evidence="18" id="KW-1185">Reference proteome</keyword>
<dbReference type="EC" id="2.7.13.3" evidence="2"/>
<feature type="region of interest" description="Disordered" evidence="13">
    <location>
        <begin position="72"/>
        <end position="118"/>
    </location>
</feature>
<evidence type="ECO:0000259" key="14">
    <source>
        <dbReference type="PROSITE" id="PS50109"/>
    </source>
</evidence>
<dbReference type="PROSITE" id="PS50894">
    <property type="entry name" value="HPT"/>
    <property type="match status" value="2"/>
</dbReference>
<dbReference type="InterPro" id="IPR036097">
    <property type="entry name" value="HisK_dim/P_sf"/>
</dbReference>
<dbReference type="InterPro" id="IPR037006">
    <property type="entry name" value="CheA-like_homodim_sf"/>
</dbReference>
<keyword evidence="7" id="KW-0547">Nucleotide-binding</keyword>
<evidence type="ECO:0000256" key="13">
    <source>
        <dbReference type="SAM" id="MobiDB-lite"/>
    </source>
</evidence>
<dbReference type="Pfam" id="PF02895">
    <property type="entry name" value="H-kinase_dim"/>
    <property type="match status" value="1"/>
</dbReference>
<dbReference type="InterPro" id="IPR036061">
    <property type="entry name" value="CheW-like_dom_sf"/>
</dbReference>
<feature type="region of interest" description="Disordered" evidence="13">
    <location>
        <begin position="253"/>
        <end position="283"/>
    </location>
</feature>
<sequence length="917" mass="99703">MSPNELLAHIKDFEPGDLLAGAEIVDVVNSLDPDSPGSNEISMLRDQIILLATGRANDPRELKDRIIRQLEGSESAAYREPATSPEEGASPPSRASDDEPGISEETEETKDGEDAGESSVDMDVLASFLAEGRNHLDDIEERILSFENSGDRAIVEEIFRAMHTIKGVSSFLDLPRIQSLSHSMEYLLEDLRLGQISMDADLADLLLEGTDLLAAQLDEIQEWYDAQNGKPAKTIPGSTLPVDGIIARLESRRARAPGDPEDAGHTAGSTSGGKTSGTAPADAPFHIFTPSPPVIPEGYGELFDEQMLGGFISESSDLLDRVENGLLNLEPGEDASESIDEAFRAIHTVKGNAGFFQYADAETLCMDLESFLDTFRGSGKTLEQDDISIVLKTVDAIRSGLVLPRESTAAAAEIPTAYGSAGPGTSAERSDGSPGEREPTSAATGASPGDSRFQQENIELGQILIDMKLVEQEQVDEALQQQDMKVGEILVQKGLVKESDIAAALERQGKQVPAEKQLAKGKKHARQDIRVDTGRLDRLFNLVGELITAESMVLHNEDLEGLNLENFNRAAGSLNKITREIQELTMSIRMIPLDGLFNKMRRLVRDLSRKFSKDIHLHISGEDTEMDRNVIDEISDPLVHIIRNAIDHGIETAADRRSSGKNGAGNLTLSARYEGNEIWISIIDDGKGLNRRKILDKGLEKGIIADQGDDLGDEEVFNLIFEPGFSTAAQLSEISGRGVGMDVVKKNIEKLRGKVSISSVEGEGTEFILKIPLTLAIIDGIVFTVQDSLFSLPLTDIIEFHNPRSSELVQTETGRYVLKIRNELFPVVDLVSFYELGDGDPESEPAELDNGIMIITQAHQQKIAIRVDGIMGNYQQVLKALPEYMGDVRAVSGCSIMGSGEVCLIIDSAALIKANLE</sequence>
<dbReference type="RefSeq" id="WP_024268789.1">
    <property type="nucleotide sequence ID" value="NC_023035.1"/>
</dbReference>
<evidence type="ECO:0000256" key="9">
    <source>
        <dbReference type="ARBA" id="ARBA00022840"/>
    </source>
</evidence>
<dbReference type="InterPro" id="IPR036641">
    <property type="entry name" value="HPT_dom_sf"/>
</dbReference>
<dbReference type="AlphaFoldDB" id="V5WL15"/>
<keyword evidence="8 17" id="KW-0418">Kinase</keyword>
<keyword evidence="9" id="KW-0067">ATP-binding</keyword>
<dbReference type="PROSITE" id="PS50109">
    <property type="entry name" value="HIS_KIN"/>
    <property type="match status" value="1"/>
</dbReference>
<proteinExistence type="predicted"/>
<dbReference type="SMART" id="SM00073">
    <property type="entry name" value="HPT"/>
    <property type="match status" value="2"/>
</dbReference>
<evidence type="ECO:0000256" key="10">
    <source>
        <dbReference type="ARBA" id="ARBA00023012"/>
    </source>
</evidence>
<dbReference type="Pfam" id="PF01627">
    <property type="entry name" value="Hpt"/>
    <property type="match status" value="2"/>
</dbReference>
<keyword evidence="5 12" id="KW-0597">Phosphoprotein</keyword>
<evidence type="ECO:0000313" key="18">
    <source>
        <dbReference type="Proteomes" id="UP000018680"/>
    </source>
</evidence>
<dbReference type="SUPFAM" id="SSF47226">
    <property type="entry name" value="Histidine-containing phosphotransfer domain, HPT domain"/>
    <property type="match status" value="2"/>
</dbReference>
<dbReference type="EMBL" id="CP006939">
    <property type="protein sequence ID" value="AHC15886.1"/>
    <property type="molecule type" value="Genomic_DNA"/>
</dbReference>
<dbReference type="HOGENOM" id="CLU_000650_3_7_12"/>
<evidence type="ECO:0000256" key="6">
    <source>
        <dbReference type="ARBA" id="ARBA00022679"/>
    </source>
</evidence>
<feature type="domain" description="CheW-like" evidence="15">
    <location>
        <begin position="777"/>
        <end position="917"/>
    </location>
</feature>
<dbReference type="PATRIC" id="fig|1307761.3.peg.2526"/>
<feature type="compositionally biased region" description="Acidic residues" evidence="13">
    <location>
        <begin position="98"/>
        <end position="116"/>
    </location>
</feature>
<dbReference type="GO" id="GO:0005737">
    <property type="term" value="C:cytoplasm"/>
    <property type="evidence" value="ECO:0007669"/>
    <property type="project" value="InterPro"/>
</dbReference>
<dbReference type="SUPFAM" id="SSF47384">
    <property type="entry name" value="Homodimeric domain of signal transducing histidine kinase"/>
    <property type="match status" value="1"/>
</dbReference>
<evidence type="ECO:0000256" key="3">
    <source>
        <dbReference type="ARBA" id="ARBA00021495"/>
    </source>
</evidence>
<feature type="modified residue" description="Phosphohistidine" evidence="12">
    <location>
        <position position="163"/>
    </location>
</feature>
<keyword evidence="4" id="KW-0145">Chemotaxis</keyword>
<evidence type="ECO:0000256" key="4">
    <source>
        <dbReference type="ARBA" id="ARBA00022500"/>
    </source>
</evidence>
<organism evidence="17 18">
    <name type="scientific">Salinispira pacifica</name>
    <dbReference type="NCBI Taxonomy" id="1307761"/>
    <lineage>
        <taxon>Bacteria</taxon>
        <taxon>Pseudomonadati</taxon>
        <taxon>Spirochaetota</taxon>
        <taxon>Spirochaetia</taxon>
        <taxon>Spirochaetales</taxon>
        <taxon>Spirochaetaceae</taxon>
        <taxon>Salinispira</taxon>
    </lineage>
</organism>
<dbReference type="SMART" id="SM00260">
    <property type="entry name" value="CheW"/>
    <property type="match status" value="1"/>
</dbReference>
<dbReference type="Gene3D" id="2.30.30.40">
    <property type="entry name" value="SH3 Domains"/>
    <property type="match status" value="1"/>
</dbReference>
<dbReference type="Gene3D" id="1.10.287.560">
    <property type="entry name" value="Histidine kinase CheA-like, homodimeric domain"/>
    <property type="match status" value="1"/>
</dbReference>
<dbReference type="PANTHER" id="PTHR43395">
    <property type="entry name" value="SENSOR HISTIDINE KINASE CHEA"/>
    <property type="match status" value="1"/>
</dbReference>
<dbReference type="STRING" id="1307761.L21SP2_2534"/>
<evidence type="ECO:0000259" key="16">
    <source>
        <dbReference type="PROSITE" id="PS50894"/>
    </source>
</evidence>
<comment type="catalytic activity">
    <reaction evidence="1">
        <text>ATP + protein L-histidine = ADP + protein N-phospho-L-histidine.</text>
        <dbReference type="EC" id="2.7.13.3"/>
    </reaction>
</comment>
<keyword evidence="10" id="KW-0902">Two-component regulatory system</keyword>
<dbReference type="OrthoDB" id="9803176at2"/>
<dbReference type="SUPFAM" id="SSF160246">
    <property type="entry name" value="EspE N-terminal domain-like"/>
    <property type="match status" value="1"/>
</dbReference>
<comment type="function">
    <text evidence="11">Involved in the transmission of sensory signals from the chemoreceptors to the flagellar motors. CheA is autophosphorylated; it can transfer its phosphate group to either CheB or CheY.</text>
</comment>
<dbReference type="SUPFAM" id="SSF50341">
    <property type="entry name" value="CheW-like"/>
    <property type="match status" value="1"/>
</dbReference>
<evidence type="ECO:0000256" key="12">
    <source>
        <dbReference type="PROSITE-ProRule" id="PRU00110"/>
    </source>
</evidence>
<dbReference type="PRINTS" id="PR00344">
    <property type="entry name" value="BCTRLSENSOR"/>
</dbReference>
<dbReference type="SUPFAM" id="SSF55874">
    <property type="entry name" value="ATPase domain of HSP90 chaperone/DNA topoisomerase II/histidine kinase"/>
    <property type="match status" value="1"/>
</dbReference>
<name>V5WL15_9SPIO</name>
<dbReference type="InterPro" id="IPR002545">
    <property type="entry name" value="CheW-lke_dom"/>
</dbReference>
<dbReference type="CDD" id="cd00088">
    <property type="entry name" value="HPT"/>
    <property type="match status" value="2"/>
</dbReference>
<evidence type="ECO:0000256" key="1">
    <source>
        <dbReference type="ARBA" id="ARBA00000085"/>
    </source>
</evidence>
<gene>
    <name evidence="17" type="ORF">L21SP2_2534</name>
</gene>
<dbReference type="PROSITE" id="PS50851">
    <property type="entry name" value="CHEW"/>
    <property type="match status" value="1"/>
</dbReference>
<dbReference type="Gene3D" id="1.20.120.160">
    <property type="entry name" value="HPT domain"/>
    <property type="match status" value="2"/>
</dbReference>
<dbReference type="SMART" id="SM01231">
    <property type="entry name" value="H-kinase_dim"/>
    <property type="match status" value="1"/>
</dbReference>
<dbReference type="InterPro" id="IPR037257">
    <property type="entry name" value="T2SS_E_N_sf"/>
</dbReference>
<dbReference type="Pfam" id="PF01584">
    <property type="entry name" value="CheW"/>
    <property type="match status" value="1"/>
</dbReference>
<feature type="domain" description="HPt" evidence="16">
    <location>
        <begin position="300"/>
        <end position="404"/>
    </location>
</feature>
<feature type="region of interest" description="Disordered" evidence="13">
    <location>
        <begin position="414"/>
        <end position="453"/>
    </location>
</feature>
<dbReference type="InterPro" id="IPR008207">
    <property type="entry name" value="Sig_transdc_His_kin_Hpt_dom"/>
</dbReference>
<evidence type="ECO:0000259" key="15">
    <source>
        <dbReference type="PROSITE" id="PS50851"/>
    </source>
</evidence>
<feature type="compositionally biased region" description="Basic and acidic residues" evidence="13">
    <location>
        <begin position="253"/>
        <end position="264"/>
    </location>
</feature>
<feature type="domain" description="HPt" evidence="16">
    <location>
        <begin position="117"/>
        <end position="220"/>
    </location>
</feature>
<dbReference type="GO" id="GO:0006935">
    <property type="term" value="P:chemotaxis"/>
    <property type="evidence" value="ECO:0007669"/>
    <property type="project" value="UniProtKB-KW"/>
</dbReference>
<reference evidence="17 18" key="1">
    <citation type="journal article" date="2015" name="Stand. Genomic Sci.">
        <title>Complete genome sequence and description of Salinispira pacifica gen. nov., sp. nov., a novel spirochaete isolated form a hypersaline microbial mat.</title>
        <authorList>
            <person name="Ben Hania W."/>
            <person name="Joseph M."/>
            <person name="Schumann P."/>
            <person name="Bunk B."/>
            <person name="Fiebig A."/>
            <person name="Sproer C."/>
            <person name="Klenk H.P."/>
            <person name="Fardeau M.L."/>
            <person name="Spring S."/>
        </authorList>
    </citation>
    <scope>NUCLEOTIDE SEQUENCE [LARGE SCALE GENOMIC DNA]</scope>
    <source>
        <strain evidence="17 18">L21-RPul-D2</strain>
    </source>
</reference>